<sequence length="50" mass="5311">MNAVVTQGEASQGTSWGDGQGGGRLGRTLYICLTPVLEVKNDRGVVYEKV</sequence>
<proteinExistence type="predicted"/>
<organism evidence="2">
    <name type="scientific">viral metagenome</name>
    <dbReference type="NCBI Taxonomy" id="1070528"/>
    <lineage>
        <taxon>unclassified sequences</taxon>
        <taxon>metagenomes</taxon>
        <taxon>organismal metagenomes</taxon>
    </lineage>
</organism>
<name>A0A6M3LY56_9ZZZZ</name>
<dbReference type="AlphaFoldDB" id="A0A6M3LY56"/>
<protein>
    <submittedName>
        <fullName evidence="2">Uncharacterized protein</fullName>
    </submittedName>
</protein>
<evidence type="ECO:0000256" key="1">
    <source>
        <dbReference type="SAM" id="MobiDB-lite"/>
    </source>
</evidence>
<reference evidence="2" key="1">
    <citation type="submission" date="2020-03" db="EMBL/GenBank/DDBJ databases">
        <title>The deep terrestrial virosphere.</title>
        <authorList>
            <person name="Holmfeldt K."/>
            <person name="Nilsson E."/>
            <person name="Simone D."/>
            <person name="Lopez-Fernandez M."/>
            <person name="Wu X."/>
            <person name="de Brujin I."/>
            <person name="Lundin D."/>
            <person name="Andersson A."/>
            <person name="Bertilsson S."/>
            <person name="Dopson M."/>
        </authorList>
    </citation>
    <scope>NUCLEOTIDE SEQUENCE</scope>
    <source>
        <strain evidence="2">MM415B05885</strain>
    </source>
</reference>
<feature type="compositionally biased region" description="Polar residues" evidence="1">
    <location>
        <begin position="1"/>
        <end position="10"/>
    </location>
</feature>
<dbReference type="EMBL" id="MT143532">
    <property type="protein sequence ID" value="QJA97871.1"/>
    <property type="molecule type" value="Genomic_DNA"/>
</dbReference>
<feature type="region of interest" description="Disordered" evidence="1">
    <location>
        <begin position="1"/>
        <end position="23"/>
    </location>
</feature>
<accession>A0A6M3LY56</accession>
<gene>
    <name evidence="2" type="ORF">MM415B05885_0004</name>
</gene>
<evidence type="ECO:0000313" key="2">
    <source>
        <dbReference type="EMBL" id="QJA97871.1"/>
    </source>
</evidence>